<sequence>MAFLLAFLIIASDMCMESQARREYCNKDSDCHKEKIPECHMYIACVAHECQCVHLQPAFTEEIPIRAPSIKH</sequence>
<proteinExistence type="predicted"/>
<reference evidence="3" key="3">
    <citation type="submission" date="2015-04" db="UniProtKB">
        <authorList>
            <consortium name="EnsemblPlants"/>
        </authorList>
    </citation>
    <scope>IDENTIFICATION</scope>
    <source>
        <strain evidence="3">cv. Jemalong A17</strain>
    </source>
</reference>
<evidence type="ECO:0000313" key="4">
    <source>
        <dbReference type="Proteomes" id="UP000002051"/>
    </source>
</evidence>
<dbReference type="EMBL" id="CM001219">
    <property type="protein sequence ID" value="KEH33334.1"/>
    <property type="molecule type" value="Genomic_DNA"/>
</dbReference>
<reference evidence="2 4" key="2">
    <citation type="journal article" date="2014" name="BMC Genomics">
        <title>An improved genome release (version Mt4.0) for the model legume Medicago truncatula.</title>
        <authorList>
            <person name="Tang H."/>
            <person name="Krishnakumar V."/>
            <person name="Bidwell S."/>
            <person name="Rosen B."/>
            <person name="Chan A."/>
            <person name="Zhou S."/>
            <person name="Gentzbittel L."/>
            <person name="Childs K.L."/>
            <person name="Yandell M."/>
            <person name="Gundlach H."/>
            <person name="Mayer K.F."/>
            <person name="Schwartz D.C."/>
            <person name="Town C.D."/>
        </authorList>
    </citation>
    <scope>GENOME REANNOTATION</scope>
    <source>
        <strain evidence="2">A17</strain>
        <strain evidence="3 4">cv. Jemalong A17</strain>
    </source>
</reference>
<organism evidence="2 4">
    <name type="scientific">Medicago truncatula</name>
    <name type="common">Barrel medic</name>
    <name type="synonym">Medicago tribuloides</name>
    <dbReference type="NCBI Taxonomy" id="3880"/>
    <lineage>
        <taxon>Eukaryota</taxon>
        <taxon>Viridiplantae</taxon>
        <taxon>Streptophyta</taxon>
        <taxon>Embryophyta</taxon>
        <taxon>Tracheophyta</taxon>
        <taxon>Spermatophyta</taxon>
        <taxon>Magnoliopsida</taxon>
        <taxon>eudicotyledons</taxon>
        <taxon>Gunneridae</taxon>
        <taxon>Pentapetalae</taxon>
        <taxon>rosids</taxon>
        <taxon>fabids</taxon>
        <taxon>Fabales</taxon>
        <taxon>Fabaceae</taxon>
        <taxon>Papilionoideae</taxon>
        <taxon>50 kb inversion clade</taxon>
        <taxon>NPAAA clade</taxon>
        <taxon>Hologalegina</taxon>
        <taxon>IRL clade</taxon>
        <taxon>Trifolieae</taxon>
        <taxon>Medicago</taxon>
    </lineage>
</organism>
<keyword evidence="1" id="KW-0732">Signal</keyword>
<reference evidence="2 4" key="1">
    <citation type="journal article" date="2011" name="Nature">
        <title>The Medicago genome provides insight into the evolution of rhizobial symbioses.</title>
        <authorList>
            <person name="Young N.D."/>
            <person name="Debelle F."/>
            <person name="Oldroyd G.E."/>
            <person name="Geurts R."/>
            <person name="Cannon S.B."/>
            <person name="Udvardi M.K."/>
            <person name="Benedito V.A."/>
            <person name="Mayer K.F."/>
            <person name="Gouzy J."/>
            <person name="Schoof H."/>
            <person name="Van de Peer Y."/>
            <person name="Proost S."/>
            <person name="Cook D.R."/>
            <person name="Meyers B.C."/>
            <person name="Spannagl M."/>
            <person name="Cheung F."/>
            <person name="De Mita S."/>
            <person name="Krishnakumar V."/>
            <person name="Gundlach H."/>
            <person name="Zhou S."/>
            <person name="Mudge J."/>
            <person name="Bharti A.K."/>
            <person name="Murray J.D."/>
            <person name="Naoumkina M.A."/>
            <person name="Rosen B."/>
            <person name="Silverstein K.A."/>
            <person name="Tang H."/>
            <person name="Rombauts S."/>
            <person name="Zhao P.X."/>
            <person name="Zhou P."/>
            <person name="Barbe V."/>
            <person name="Bardou P."/>
            <person name="Bechner M."/>
            <person name="Bellec A."/>
            <person name="Berger A."/>
            <person name="Berges H."/>
            <person name="Bidwell S."/>
            <person name="Bisseling T."/>
            <person name="Choisne N."/>
            <person name="Couloux A."/>
            <person name="Denny R."/>
            <person name="Deshpande S."/>
            <person name="Dai X."/>
            <person name="Doyle J.J."/>
            <person name="Dudez A.M."/>
            <person name="Farmer A.D."/>
            <person name="Fouteau S."/>
            <person name="Franken C."/>
            <person name="Gibelin C."/>
            <person name="Gish J."/>
            <person name="Goldstein S."/>
            <person name="Gonzalez A.J."/>
            <person name="Green P.J."/>
            <person name="Hallab A."/>
            <person name="Hartog M."/>
            <person name="Hua A."/>
            <person name="Humphray S.J."/>
            <person name="Jeong D.H."/>
            <person name="Jing Y."/>
            <person name="Jocker A."/>
            <person name="Kenton S.M."/>
            <person name="Kim D.J."/>
            <person name="Klee K."/>
            <person name="Lai H."/>
            <person name="Lang C."/>
            <person name="Lin S."/>
            <person name="Macmil S.L."/>
            <person name="Magdelenat G."/>
            <person name="Matthews L."/>
            <person name="McCorrison J."/>
            <person name="Monaghan E.L."/>
            <person name="Mun J.H."/>
            <person name="Najar F.Z."/>
            <person name="Nicholson C."/>
            <person name="Noirot C."/>
            <person name="O'Bleness M."/>
            <person name="Paule C.R."/>
            <person name="Poulain J."/>
            <person name="Prion F."/>
            <person name="Qin B."/>
            <person name="Qu C."/>
            <person name="Retzel E.F."/>
            <person name="Riddle C."/>
            <person name="Sallet E."/>
            <person name="Samain S."/>
            <person name="Samson N."/>
            <person name="Sanders I."/>
            <person name="Saurat O."/>
            <person name="Scarpelli C."/>
            <person name="Schiex T."/>
            <person name="Segurens B."/>
            <person name="Severin A.J."/>
            <person name="Sherrier D.J."/>
            <person name="Shi R."/>
            <person name="Sims S."/>
            <person name="Singer S.R."/>
            <person name="Sinharoy S."/>
            <person name="Sterck L."/>
            <person name="Viollet A."/>
            <person name="Wang B.B."/>
            <person name="Wang K."/>
            <person name="Wang M."/>
            <person name="Wang X."/>
            <person name="Warfsmann J."/>
            <person name="Weissenbach J."/>
            <person name="White D.D."/>
            <person name="White J.D."/>
            <person name="Wiley G.B."/>
            <person name="Wincker P."/>
            <person name="Xing Y."/>
            <person name="Yang L."/>
            <person name="Yao Z."/>
            <person name="Ying F."/>
            <person name="Zhai J."/>
            <person name="Zhou L."/>
            <person name="Zuber A."/>
            <person name="Denarie J."/>
            <person name="Dixon R.A."/>
            <person name="May G.D."/>
            <person name="Schwartz D.C."/>
            <person name="Rogers J."/>
            <person name="Quetier F."/>
            <person name="Town C.D."/>
            <person name="Roe B.A."/>
        </authorList>
    </citation>
    <scope>NUCLEOTIDE SEQUENCE [LARGE SCALE GENOMIC DNA]</scope>
    <source>
        <strain evidence="2">A17</strain>
        <strain evidence="3 4">cv. Jemalong A17</strain>
    </source>
</reference>
<dbReference type="AlphaFoldDB" id="A0A072UU20"/>
<dbReference type="EnsemblPlants" id="KEH33334">
    <property type="protein sequence ID" value="KEH33334"/>
    <property type="gene ID" value="MTR_3g435850"/>
</dbReference>
<name>A0A072UU20_MEDTR</name>
<feature type="signal peptide" evidence="1">
    <location>
        <begin position="1"/>
        <end position="20"/>
    </location>
</feature>
<protein>
    <submittedName>
        <fullName evidence="2">Nodule Cysteine-Rich (NCR) secreted peptide-like protein</fullName>
    </submittedName>
</protein>
<dbReference type="Proteomes" id="UP000002051">
    <property type="component" value="Chromosome 3"/>
</dbReference>
<keyword evidence="4" id="KW-1185">Reference proteome</keyword>
<gene>
    <name evidence="2" type="ordered locus">MTR_3g435850</name>
</gene>
<feature type="chain" id="PRO_5014500024" evidence="1">
    <location>
        <begin position="21"/>
        <end position="72"/>
    </location>
</feature>
<evidence type="ECO:0000256" key="1">
    <source>
        <dbReference type="SAM" id="SignalP"/>
    </source>
</evidence>
<dbReference type="HOGENOM" id="CLU_191787_1_0_1"/>
<evidence type="ECO:0000313" key="3">
    <source>
        <dbReference type="EnsemblPlants" id="KEH33334"/>
    </source>
</evidence>
<evidence type="ECO:0000313" key="2">
    <source>
        <dbReference type="EMBL" id="KEH33334.1"/>
    </source>
</evidence>
<accession>A0A072UU20</accession>